<dbReference type="Gene3D" id="1.10.132.20">
    <property type="entry name" value="Ribosome-recycling factor"/>
    <property type="match status" value="1"/>
</dbReference>
<organism evidence="6 7">
    <name type="scientific">Candidatus Uhrbacteria bacterium RIFCSPLOWO2_01_FULL_47_25</name>
    <dbReference type="NCBI Taxonomy" id="1802402"/>
    <lineage>
        <taxon>Bacteria</taxon>
        <taxon>Candidatus Uhriibacteriota</taxon>
    </lineage>
</organism>
<dbReference type="PANTHER" id="PTHR20982:SF3">
    <property type="entry name" value="MITOCHONDRIAL RIBOSOME RECYCLING FACTOR PSEUDO 1"/>
    <property type="match status" value="1"/>
</dbReference>
<evidence type="ECO:0000256" key="3">
    <source>
        <dbReference type="HAMAP-Rule" id="MF_00040"/>
    </source>
</evidence>
<dbReference type="Proteomes" id="UP000176846">
    <property type="component" value="Unassembled WGS sequence"/>
</dbReference>
<dbReference type="AlphaFoldDB" id="A0A1F7UV56"/>
<comment type="function">
    <text evidence="3">Responsible for the release of ribosomes from messenger RNA at the termination of protein biosynthesis. May increase the efficiency of translation by recycling ribosomes from one round of translation to another.</text>
</comment>
<dbReference type="PANTHER" id="PTHR20982">
    <property type="entry name" value="RIBOSOME RECYCLING FACTOR"/>
    <property type="match status" value="1"/>
</dbReference>
<dbReference type="Gene3D" id="3.30.1360.40">
    <property type="match status" value="1"/>
</dbReference>
<gene>
    <name evidence="3" type="primary">frr</name>
    <name evidence="6" type="ORF">A2936_01130</name>
</gene>
<evidence type="ECO:0000313" key="7">
    <source>
        <dbReference type="Proteomes" id="UP000176846"/>
    </source>
</evidence>
<evidence type="ECO:0000313" key="6">
    <source>
        <dbReference type="EMBL" id="OGL82149.1"/>
    </source>
</evidence>
<comment type="subcellular location">
    <subcellularLocation>
        <location evidence="3">Cytoplasm</location>
    </subcellularLocation>
</comment>
<comment type="similarity">
    <text evidence="1 3">Belongs to the RRF family.</text>
</comment>
<dbReference type="InterPro" id="IPR036191">
    <property type="entry name" value="RRF_sf"/>
</dbReference>
<evidence type="ECO:0000256" key="2">
    <source>
        <dbReference type="ARBA" id="ARBA00022917"/>
    </source>
</evidence>
<dbReference type="Pfam" id="PF01765">
    <property type="entry name" value="RRF"/>
    <property type="match status" value="1"/>
</dbReference>
<keyword evidence="4" id="KW-0175">Coiled coil</keyword>
<dbReference type="GO" id="GO:0006415">
    <property type="term" value="P:translational termination"/>
    <property type="evidence" value="ECO:0007669"/>
    <property type="project" value="UniProtKB-UniRule"/>
</dbReference>
<dbReference type="EMBL" id="MGEK01000023">
    <property type="protein sequence ID" value="OGL82149.1"/>
    <property type="molecule type" value="Genomic_DNA"/>
</dbReference>
<feature type="coiled-coil region" evidence="4">
    <location>
        <begin position="113"/>
        <end position="151"/>
    </location>
</feature>
<dbReference type="HAMAP" id="MF_00040">
    <property type="entry name" value="RRF"/>
    <property type="match status" value="1"/>
</dbReference>
<accession>A0A1F7UV56</accession>
<evidence type="ECO:0000256" key="1">
    <source>
        <dbReference type="ARBA" id="ARBA00005912"/>
    </source>
</evidence>
<dbReference type="CDD" id="cd00520">
    <property type="entry name" value="RRF"/>
    <property type="match status" value="1"/>
</dbReference>
<dbReference type="FunFam" id="3.30.1360.40:FF:000001">
    <property type="entry name" value="Ribosome-recycling factor"/>
    <property type="match status" value="1"/>
</dbReference>
<evidence type="ECO:0000259" key="5">
    <source>
        <dbReference type="Pfam" id="PF01765"/>
    </source>
</evidence>
<keyword evidence="3" id="KW-0963">Cytoplasm</keyword>
<dbReference type="NCBIfam" id="TIGR00496">
    <property type="entry name" value="frr"/>
    <property type="match status" value="1"/>
</dbReference>
<reference evidence="6 7" key="1">
    <citation type="journal article" date="2016" name="Nat. Commun.">
        <title>Thousands of microbial genomes shed light on interconnected biogeochemical processes in an aquifer system.</title>
        <authorList>
            <person name="Anantharaman K."/>
            <person name="Brown C.T."/>
            <person name="Hug L.A."/>
            <person name="Sharon I."/>
            <person name="Castelle C.J."/>
            <person name="Probst A.J."/>
            <person name="Thomas B.C."/>
            <person name="Singh A."/>
            <person name="Wilkins M.J."/>
            <person name="Karaoz U."/>
            <person name="Brodie E.L."/>
            <person name="Williams K.H."/>
            <person name="Hubbard S.S."/>
            <person name="Banfield J.F."/>
        </authorList>
    </citation>
    <scope>NUCLEOTIDE SEQUENCE [LARGE SCALE GENOMIC DNA]</scope>
</reference>
<sequence length="184" mass="21170">MMQIIIEHKSEFDRAIEHLKTEFASVRSNRATPSLVEDIKIEAYGSEMRLKELASMTVPEARTIIVQPWDKTIIKDIERSLVKADLSVGIANDGTVIRLTFPPLTAETRQALLKVMNQKLEAARIQVRQIREKAREQIIKAEKEKTITEDDRFRAQKDLDELVKDYIDQIGVLGERKEEEILTV</sequence>
<dbReference type="GO" id="GO:0043023">
    <property type="term" value="F:ribosomal large subunit binding"/>
    <property type="evidence" value="ECO:0007669"/>
    <property type="project" value="TreeGrafter"/>
</dbReference>
<protein>
    <recommendedName>
        <fullName evidence="3">Ribosome-recycling factor</fullName>
        <shortName evidence="3">RRF</shortName>
    </recommendedName>
    <alternativeName>
        <fullName evidence="3">Ribosome-releasing factor</fullName>
    </alternativeName>
</protein>
<evidence type="ECO:0000256" key="4">
    <source>
        <dbReference type="SAM" id="Coils"/>
    </source>
</evidence>
<keyword evidence="2 3" id="KW-0648">Protein biosynthesis</keyword>
<dbReference type="InterPro" id="IPR023584">
    <property type="entry name" value="Ribosome_recyc_fac_dom"/>
</dbReference>
<dbReference type="InterPro" id="IPR002661">
    <property type="entry name" value="Ribosome_recyc_fac"/>
</dbReference>
<dbReference type="SUPFAM" id="SSF55194">
    <property type="entry name" value="Ribosome recycling factor, RRF"/>
    <property type="match status" value="1"/>
</dbReference>
<comment type="caution">
    <text evidence="6">The sequence shown here is derived from an EMBL/GenBank/DDBJ whole genome shotgun (WGS) entry which is preliminary data.</text>
</comment>
<dbReference type="GO" id="GO:0005737">
    <property type="term" value="C:cytoplasm"/>
    <property type="evidence" value="ECO:0007669"/>
    <property type="project" value="UniProtKB-SubCell"/>
</dbReference>
<feature type="domain" description="Ribosome recycling factor" evidence="5">
    <location>
        <begin position="19"/>
        <end position="182"/>
    </location>
</feature>
<proteinExistence type="inferred from homology"/>
<name>A0A1F7UV56_9BACT</name>